<name>A0ABQ6GMA5_9GAMM</name>
<accession>A0ABQ6GMA5</accession>
<sequence length="302" mass="34323">MIHFEWHIPVTTAENSIISLLTDHGLKTNASLSINEIKSAIQKGALWLTRGNKTERIRKIKKPLNAKDKLHFYYDSKVLSQQPTPAILVSDQQDYSIWYKPYGMLCQGSKWSDHCTISRWVESHLEPQRPAFIVHRLDRAASGLIIIAHNKKANKAFSQLFEQRNLDKRYHVIVHGQLNPSYLANGQQVTTPIDGKPALSIFYQKEYDEKSDLSLQEVKIATGRKHQIRKHAASIDLPVVGDRFHGDKSKNYQGIDLQLCAISLSFDCPLTQQRQEFLLPESLRPALSNIAAKISASKCETK</sequence>
<dbReference type="Gene3D" id="3.30.2350.10">
    <property type="entry name" value="Pseudouridine synthase"/>
    <property type="match status" value="1"/>
</dbReference>
<dbReference type="PANTHER" id="PTHR21600">
    <property type="entry name" value="MITOCHONDRIAL RNA PSEUDOURIDINE SYNTHASE"/>
    <property type="match status" value="1"/>
</dbReference>
<dbReference type="InterPro" id="IPR006145">
    <property type="entry name" value="PsdUridine_synth_RsuA/RluA"/>
</dbReference>
<evidence type="ECO:0000313" key="3">
    <source>
        <dbReference type="Proteomes" id="UP001157186"/>
    </source>
</evidence>
<comment type="caution">
    <text evidence="2">The sequence shown here is derived from an EMBL/GenBank/DDBJ whole genome shotgun (WGS) entry which is preliminary data.</text>
</comment>
<organism evidence="2 3">
    <name type="scientific">Thalassotalea insulae</name>
    <dbReference type="NCBI Taxonomy" id="2056778"/>
    <lineage>
        <taxon>Bacteria</taxon>
        <taxon>Pseudomonadati</taxon>
        <taxon>Pseudomonadota</taxon>
        <taxon>Gammaproteobacteria</taxon>
        <taxon>Alteromonadales</taxon>
        <taxon>Colwelliaceae</taxon>
        <taxon>Thalassotalea</taxon>
    </lineage>
</organism>
<feature type="domain" description="Pseudouridine synthase RsuA/RluA-like" evidence="1">
    <location>
        <begin position="94"/>
        <end position="234"/>
    </location>
</feature>
<dbReference type="InterPro" id="IPR050188">
    <property type="entry name" value="RluA_PseudoU_synthase"/>
</dbReference>
<dbReference type="InterPro" id="IPR020103">
    <property type="entry name" value="PsdUridine_synth_cat_dom_sf"/>
</dbReference>
<dbReference type="CDD" id="cd02869">
    <property type="entry name" value="PseudoU_synth_RluA_like"/>
    <property type="match status" value="1"/>
</dbReference>
<dbReference type="Proteomes" id="UP001157186">
    <property type="component" value="Unassembled WGS sequence"/>
</dbReference>
<gene>
    <name evidence="2" type="ORF">tinsulaeT_03920</name>
</gene>
<dbReference type="Pfam" id="PF00849">
    <property type="entry name" value="PseudoU_synth_2"/>
    <property type="match status" value="1"/>
</dbReference>
<proteinExistence type="predicted"/>
<evidence type="ECO:0000259" key="1">
    <source>
        <dbReference type="Pfam" id="PF00849"/>
    </source>
</evidence>
<dbReference type="EMBL" id="BSST01000001">
    <property type="protein sequence ID" value="GLX77052.1"/>
    <property type="molecule type" value="Genomic_DNA"/>
</dbReference>
<dbReference type="SUPFAM" id="SSF55120">
    <property type="entry name" value="Pseudouridine synthase"/>
    <property type="match status" value="1"/>
</dbReference>
<dbReference type="RefSeq" id="WP_284242881.1">
    <property type="nucleotide sequence ID" value="NZ_BSST01000001.1"/>
</dbReference>
<evidence type="ECO:0000313" key="2">
    <source>
        <dbReference type="EMBL" id="GLX77052.1"/>
    </source>
</evidence>
<keyword evidence="3" id="KW-1185">Reference proteome</keyword>
<protein>
    <submittedName>
        <fullName evidence="2">Pseudouridine synthase</fullName>
    </submittedName>
</protein>
<reference evidence="2 3" key="1">
    <citation type="submission" date="2023-03" db="EMBL/GenBank/DDBJ databases">
        <title>Draft genome sequence of Thalassotalea insulae KCTC 62186T.</title>
        <authorList>
            <person name="Sawabe T."/>
        </authorList>
    </citation>
    <scope>NUCLEOTIDE SEQUENCE [LARGE SCALE GENOMIC DNA]</scope>
    <source>
        <strain evidence="2 3">KCTC 62186</strain>
    </source>
</reference>